<proteinExistence type="predicted"/>
<keyword evidence="3" id="KW-1185">Reference proteome</keyword>
<sequence length="200" mass="22624">MSSANKYCHSITPEPYEPAPLPPELTFKEYEVFVSEWASVEERYSEAMGAHEEWKVEWAKEARLEKLKVDKEAWVEKLKVLQKKEEEQKAVEEKKKEEERQAAILRAKQEAEDKQKKSAALKAEKEAADAMVEKKKKDDLKKEEKRLRKEQKKAEKAAKAMDTMGSEKGKAAAKAAECGYQGGAVGGCKEEGSQEVEGDT</sequence>
<comment type="caution">
    <text evidence="2">The sequence shown here is derived from an EMBL/GenBank/DDBJ whole genome shotgun (WGS) entry which is preliminary data.</text>
</comment>
<accession>A0AA39K9X7</accession>
<dbReference type="Proteomes" id="UP001175226">
    <property type="component" value="Unassembled WGS sequence"/>
</dbReference>
<reference evidence="2" key="1">
    <citation type="submission" date="2023-06" db="EMBL/GenBank/DDBJ databases">
        <authorList>
            <consortium name="Lawrence Berkeley National Laboratory"/>
            <person name="Ahrendt S."/>
            <person name="Sahu N."/>
            <person name="Indic B."/>
            <person name="Wong-Bajracharya J."/>
            <person name="Merenyi Z."/>
            <person name="Ke H.-M."/>
            <person name="Monk M."/>
            <person name="Kocsube S."/>
            <person name="Drula E."/>
            <person name="Lipzen A."/>
            <person name="Balint B."/>
            <person name="Henrissat B."/>
            <person name="Andreopoulos B."/>
            <person name="Martin F.M."/>
            <person name="Harder C.B."/>
            <person name="Rigling D."/>
            <person name="Ford K.L."/>
            <person name="Foster G.D."/>
            <person name="Pangilinan J."/>
            <person name="Papanicolaou A."/>
            <person name="Barry K."/>
            <person name="LaButti K."/>
            <person name="Viragh M."/>
            <person name="Koriabine M."/>
            <person name="Yan M."/>
            <person name="Riley R."/>
            <person name="Champramary S."/>
            <person name="Plett K.L."/>
            <person name="Tsai I.J."/>
            <person name="Slot J."/>
            <person name="Sipos G."/>
            <person name="Plett J."/>
            <person name="Nagy L.G."/>
            <person name="Grigoriev I.V."/>
        </authorList>
    </citation>
    <scope>NUCLEOTIDE SEQUENCE</scope>
    <source>
        <strain evidence="2">FPL87.14</strain>
    </source>
</reference>
<feature type="compositionally biased region" description="Basic and acidic residues" evidence="1">
    <location>
        <begin position="106"/>
        <end position="170"/>
    </location>
</feature>
<gene>
    <name evidence="2" type="ORF">EV421DRAFT_1923327</name>
</gene>
<dbReference type="AlphaFoldDB" id="A0AA39K9X7"/>
<evidence type="ECO:0000256" key="1">
    <source>
        <dbReference type="SAM" id="MobiDB-lite"/>
    </source>
</evidence>
<organism evidence="2 3">
    <name type="scientific">Armillaria borealis</name>
    <dbReference type="NCBI Taxonomy" id="47425"/>
    <lineage>
        <taxon>Eukaryota</taxon>
        <taxon>Fungi</taxon>
        <taxon>Dikarya</taxon>
        <taxon>Basidiomycota</taxon>
        <taxon>Agaricomycotina</taxon>
        <taxon>Agaricomycetes</taxon>
        <taxon>Agaricomycetidae</taxon>
        <taxon>Agaricales</taxon>
        <taxon>Marasmiineae</taxon>
        <taxon>Physalacriaceae</taxon>
        <taxon>Armillaria</taxon>
    </lineage>
</organism>
<evidence type="ECO:0000313" key="3">
    <source>
        <dbReference type="Proteomes" id="UP001175226"/>
    </source>
</evidence>
<name>A0AA39K9X7_9AGAR</name>
<protein>
    <submittedName>
        <fullName evidence="2">Uncharacterized protein</fullName>
    </submittedName>
</protein>
<dbReference type="EMBL" id="JAUEPT010000001">
    <property type="protein sequence ID" value="KAK0456968.1"/>
    <property type="molecule type" value="Genomic_DNA"/>
</dbReference>
<feature type="region of interest" description="Disordered" evidence="1">
    <location>
        <begin position="1"/>
        <end position="20"/>
    </location>
</feature>
<feature type="region of interest" description="Disordered" evidence="1">
    <location>
        <begin position="106"/>
        <end position="176"/>
    </location>
</feature>
<feature type="region of interest" description="Disordered" evidence="1">
    <location>
        <begin position="181"/>
        <end position="200"/>
    </location>
</feature>
<evidence type="ECO:0000313" key="2">
    <source>
        <dbReference type="EMBL" id="KAK0456968.1"/>
    </source>
</evidence>